<accession>A0A3M7RRC1</accession>
<protein>
    <submittedName>
        <fullName evidence="2">Uncharacterized protein</fullName>
    </submittedName>
</protein>
<proteinExistence type="predicted"/>
<keyword evidence="1" id="KW-0812">Transmembrane</keyword>
<feature type="transmembrane region" description="Helical" evidence="1">
    <location>
        <begin position="21"/>
        <end position="39"/>
    </location>
</feature>
<evidence type="ECO:0000313" key="2">
    <source>
        <dbReference type="EMBL" id="RNA25848.1"/>
    </source>
</evidence>
<name>A0A3M7RRC1_BRAPC</name>
<comment type="caution">
    <text evidence="2">The sequence shown here is derived from an EMBL/GenBank/DDBJ whole genome shotgun (WGS) entry which is preliminary data.</text>
</comment>
<dbReference type="Proteomes" id="UP000276133">
    <property type="component" value="Unassembled WGS sequence"/>
</dbReference>
<dbReference type="EMBL" id="REGN01002848">
    <property type="protein sequence ID" value="RNA25848.1"/>
    <property type="molecule type" value="Genomic_DNA"/>
</dbReference>
<keyword evidence="1" id="KW-1133">Transmembrane helix</keyword>
<dbReference type="AlphaFoldDB" id="A0A3M7RRC1"/>
<sequence length="94" mass="9943">MKIMQKNKIKWARCLVASKGFGNISSAAFSLISSILLGSSSIKTFFSNLFANASFLSFSVSSVGAMFNACKSFGDKVPPCLTPTVVLKIGEGLP</sequence>
<gene>
    <name evidence="2" type="ORF">BpHYR1_045828</name>
</gene>
<evidence type="ECO:0000313" key="3">
    <source>
        <dbReference type="Proteomes" id="UP000276133"/>
    </source>
</evidence>
<reference evidence="2 3" key="1">
    <citation type="journal article" date="2018" name="Sci. Rep.">
        <title>Genomic signatures of local adaptation to the degree of environmental predictability in rotifers.</title>
        <authorList>
            <person name="Franch-Gras L."/>
            <person name="Hahn C."/>
            <person name="Garcia-Roger E.M."/>
            <person name="Carmona M.J."/>
            <person name="Serra M."/>
            <person name="Gomez A."/>
        </authorList>
    </citation>
    <scope>NUCLEOTIDE SEQUENCE [LARGE SCALE GENOMIC DNA]</scope>
    <source>
        <strain evidence="2">HYR1</strain>
    </source>
</reference>
<keyword evidence="3" id="KW-1185">Reference proteome</keyword>
<evidence type="ECO:0000256" key="1">
    <source>
        <dbReference type="SAM" id="Phobius"/>
    </source>
</evidence>
<organism evidence="2 3">
    <name type="scientific">Brachionus plicatilis</name>
    <name type="common">Marine rotifer</name>
    <name type="synonym">Brachionus muelleri</name>
    <dbReference type="NCBI Taxonomy" id="10195"/>
    <lineage>
        <taxon>Eukaryota</taxon>
        <taxon>Metazoa</taxon>
        <taxon>Spiralia</taxon>
        <taxon>Gnathifera</taxon>
        <taxon>Rotifera</taxon>
        <taxon>Eurotatoria</taxon>
        <taxon>Monogononta</taxon>
        <taxon>Pseudotrocha</taxon>
        <taxon>Ploima</taxon>
        <taxon>Brachionidae</taxon>
        <taxon>Brachionus</taxon>
    </lineage>
</organism>
<keyword evidence="1" id="KW-0472">Membrane</keyword>